<protein>
    <recommendedName>
        <fullName evidence="1">DUF397 domain-containing protein</fullName>
    </recommendedName>
</protein>
<sequence length="62" mass="6970">MTEWRKSSWSGGVNDNACVELAKLGDRVGVRDSRNRLGARLELTVPEFGVLLTRIRRGELDL</sequence>
<gene>
    <name evidence="2" type="ORF">BJY14_006930</name>
</gene>
<dbReference type="Pfam" id="PF04149">
    <property type="entry name" value="DUF397"/>
    <property type="match status" value="1"/>
</dbReference>
<reference evidence="2 3" key="1">
    <citation type="submission" date="2020-07" db="EMBL/GenBank/DDBJ databases">
        <title>Sequencing the genomes of 1000 actinobacteria strains.</title>
        <authorList>
            <person name="Klenk H.-P."/>
        </authorList>
    </citation>
    <scope>NUCLEOTIDE SEQUENCE [LARGE SCALE GENOMIC DNA]</scope>
    <source>
        <strain evidence="2 3">DSM 40398</strain>
    </source>
</reference>
<feature type="domain" description="DUF397" evidence="1">
    <location>
        <begin position="3"/>
        <end position="56"/>
    </location>
</feature>
<dbReference type="EMBL" id="JACCBA010000001">
    <property type="protein sequence ID" value="NYD50947.1"/>
    <property type="molecule type" value="Genomic_DNA"/>
</dbReference>
<accession>A0A7Y9JJ00</accession>
<organism evidence="2 3">
    <name type="scientific">Actinomadura luteofluorescens</name>
    <dbReference type="NCBI Taxonomy" id="46163"/>
    <lineage>
        <taxon>Bacteria</taxon>
        <taxon>Bacillati</taxon>
        <taxon>Actinomycetota</taxon>
        <taxon>Actinomycetes</taxon>
        <taxon>Streptosporangiales</taxon>
        <taxon>Thermomonosporaceae</taxon>
        <taxon>Actinomadura</taxon>
    </lineage>
</organism>
<name>A0A7Y9JJ00_9ACTN</name>
<comment type="caution">
    <text evidence="2">The sequence shown here is derived from an EMBL/GenBank/DDBJ whole genome shotgun (WGS) entry which is preliminary data.</text>
</comment>
<proteinExistence type="predicted"/>
<dbReference type="InterPro" id="IPR007278">
    <property type="entry name" value="DUF397"/>
</dbReference>
<keyword evidence="3" id="KW-1185">Reference proteome</keyword>
<evidence type="ECO:0000313" key="3">
    <source>
        <dbReference type="Proteomes" id="UP000529783"/>
    </source>
</evidence>
<evidence type="ECO:0000313" key="2">
    <source>
        <dbReference type="EMBL" id="NYD50947.1"/>
    </source>
</evidence>
<dbReference type="Proteomes" id="UP000529783">
    <property type="component" value="Unassembled WGS sequence"/>
</dbReference>
<evidence type="ECO:0000259" key="1">
    <source>
        <dbReference type="Pfam" id="PF04149"/>
    </source>
</evidence>
<dbReference type="RefSeq" id="WP_179847414.1">
    <property type="nucleotide sequence ID" value="NZ_JACCBA010000001.1"/>
</dbReference>
<dbReference type="AlphaFoldDB" id="A0A7Y9JJ00"/>